<sequence length="136" mass="15475">MSYKRSRKLSHIFYSIILLSPLSAYSEICHIDQEVNYDLQNQVNTLGVDVNKLEILFDNEGLPSNSTIYVEGDKVDCQLIPKNKDQPSLRGNFPKMKLKIVVYFEDKSPVYNFYLSSPSKVKCKMDSMGVIVNSGV</sequence>
<evidence type="ECO:0000313" key="4">
    <source>
        <dbReference type="Proteomes" id="UP000054698"/>
    </source>
</evidence>
<accession>A0A0W0TUD2</accession>
<dbReference type="EMBL" id="UASS01000001">
    <property type="protein sequence ID" value="SPX59214.1"/>
    <property type="molecule type" value="Genomic_DNA"/>
</dbReference>
<dbReference type="Proteomes" id="UP000054698">
    <property type="component" value="Unassembled WGS sequence"/>
</dbReference>
<reference evidence="3 5" key="2">
    <citation type="submission" date="2018-06" db="EMBL/GenBank/DDBJ databases">
        <authorList>
            <consortium name="Pathogen Informatics"/>
            <person name="Doyle S."/>
        </authorList>
    </citation>
    <scope>NUCLEOTIDE SEQUENCE [LARGE SCALE GENOMIC DNA]</scope>
    <source>
        <strain evidence="3 5">NCTC12022</strain>
    </source>
</reference>
<dbReference type="EMBL" id="LNYB01000050">
    <property type="protein sequence ID" value="KTC99313.1"/>
    <property type="molecule type" value="Genomic_DNA"/>
</dbReference>
<dbReference type="STRING" id="453.Lfee_1376"/>
<proteinExistence type="predicted"/>
<organism evidence="2 4">
    <name type="scientific">Legionella feeleii</name>
    <dbReference type="NCBI Taxonomy" id="453"/>
    <lineage>
        <taxon>Bacteria</taxon>
        <taxon>Pseudomonadati</taxon>
        <taxon>Pseudomonadota</taxon>
        <taxon>Gammaproteobacteria</taxon>
        <taxon>Legionellales</taxon>
        <taxon>Legionellaceae</taxon>
        <taxon>Legionella</taxon>
    </lineage>
</organism>
<evidence type="ECO:0000313" key="2">
    <source>
        <dbReference type="EMBL" id="KTC99313.1"/>
    </source>
</evidence>
<feature type="signal peptide" evidence="1">
    <location>
        <begin position="1"/>
        <end position="26"/>
    </location>
</feature>
<dbReference type="RefSeq" id="WP_058445228.1">
    <property type="nucleotide sequence ID" value="NZ_CAAAHT010000099.1"/>
</dbReference>
<feature type="chain" id="PRO_5036003077" evidence="1">
    <location>
        <begin position="27"/>
        <end position="136"/>
    </location>
</feature>
<dbReference type="AlphaFoldDB" id="A0A0W0TUD2"/>
<protein>
    <submittedName>
        <fullName evidence="2">Uncharacterized protein</fullName>
    </submittedName>
</protein>
<keyword evidence="4" id="KW-1185">Reference proteome</keyword>
<keyword evidence="1" id="KW-0732">Signal</keyword>
<dbReference type="Proteomes" id="UP000251942">
    <property type="component" value="Unassembled WGS sequence"/>
</dbReference>
<name>A0A0W0TUD2_9GAMM</name>
<reference evidence="2 4" key="1">
    <citation type="submission" date="2015-11" db="EMBL/GenBank/DDBJ databases">
        <title>Genomic analysis of 38 Legionella species identifies large and diverse effector repertoires.</title>
        <authorList>
            <person name="Burstein D."/>
            <person name="Amaro F."/>
            <person name="Zusman T."/>
            <person name="Lifshitz Z."/>
            <person name="Cohen O."/>
            <person name="Gilbert J.A."/>
            <person name="Pupko T."/>
            <person name="Shuman H.A."/>
            <person name="Segal G."/>
        </authorList>
    </citation>
    <scope>NUCLEOTIDE SEQUENCE [LARGE SCALE GENOMIC DNA]</scope>
    <source>
        <strain evidence="2 4">WO-44C</strain>
    </source>
</reference>
<evidence type="ECO:0000313" key="3">
    <source>
        <dbReference type="EMBL" id="SPX59214.1"/>
    </source>
</evidence>
<dbReference type="PATRIC" id="fig|453.4.peg.1501"/>
<evidence type="ECO:0000256" key="1">
    <source>
        <dbReference type="SAM" id="SignalP"/>
    </source>
</evidence>
<gene>
    <name evidence="2" type="ORF">Lfee_1376</name>
    <name evidence="3" type="ORF">NCTC12022_00033</name>
</gene>
<evidence type="ECO:0000313" key="5">
    <source>
        <dbReference type="Proteomes" id="UP000251942"/>
    </source>
</evidence>